<dbReference type="GO" id="GO:0008186">
    <property type="term" value="F:ATP-dependent activity, acting on RNA"/>
    <property type="evidence" value="ECO:0007669"/>
    <property type="project" value="InterPro"/>
</dbReference>
<protein>
    <recommendedName>
        <fullName evidence="7">Transcription termination factor Rho</fullName>
        <ecNumber evidence="7">3.6.4.-</ecNumber>
    </recommendedName>
    <alternativeName>
        <fullName evidence="7">ATP-dependent helicase Rho</fullName>
    </alternativeName>
</protein>
<dbReference type="Pfam" id="PF07497">
    <property type="entry name" value="Rho_RNA_bind"/>
    <property type="match status" value="1"/>
</dbReference>
<dbReference type="PANTHER" id="PTHR46425:SF1">
    <property type="entry name" value="TRANSCRIPTION TERMINATION FACTOR RHO"/>
    <property type="match status" value="1"/>
</dbReference>
<feature type="binding site" evidence="7">
    <location>
        <position position="276"/>
    </location>
    <ligand>
        <name>ATP</name>
        <dbReference type="ChEBI" id="CHEBI:30616"/>
    </ligand>
</feature>
<dbReference type="PANTHER" id="PTHR46425">
    <property type="entry name" value="TRANSCRIPTION TERMINATION FACTOR RHO"/>
    <property type="match status" value="1"/>
</dbReference>
<reference evidence="10" key="2">
    <citation type="journal article" date="2021" name="PeerJ">
        <title>Extensive microbial diversity within the chicken gut microbiome revealed by metagenomics and culture.</title>
        <authorList>
            <person name="Gilroy R."/>
            <person name="Ravi A."/>
            <person name="Getino M."/>
            <person name="Pursley I."/>
            <person name="Horton D.L."/>
            <person name="Alikhan N.F."/>
            <person name="Baker D."/>
            <person name="Gharbi K."/>
            <person name="Hall N."/>
            <person name="Watson M."/>
            <person name="Adriaenssens E.M."/>
            <person name="Foster-Nyarko E."/>
            <person name="Jarju S."/>
            <person name="Secka A."/>
            <person name="Antonio M."/>
            <person name="Oren A."/>
            <person name="Chaudhuri R.R."/>
            <person name="La Ragione R."/>
            <person name="Hildebrand F."/>
            <person name="Pallen M.J."/>
        </authorList>
    </citation>
    <scope>NUCLEOTIDE SEQUENCE</scope>
    <source>
        <strain evidence="10">CHK195-12923</strain>
    </source>
</reference>
<name>A0A9D1MIR0_9FIRM</name>
<comment type="function">
    <text evidence="7">Facilitates transcription termination by a mechanism that involves Rho binding to the nascent RNA, activation of Rho's RNA-dependent ATPase activity, and release of the mRNA from the DNA template.</text>
</comment>
<dbReference type="SMART" id="SM00382">
    <property type="entry name" value="AAA"/>
    <property type="match status" value="1"/>
</dbReference>
<gene>
    <name evidence="7 10" type="primary">rho</name>
    <name evidence="10" type="ORF">IAB69_00040</name>
</gene>
<keyword evidence="7" id="KW-0067">ATP-binding</keyword>
<comment type="caution">
    <text evidence="10">The sequence shown here is derived from an EMBL/GenBank/DDBJ whole genome shotgun (WGS) entry which is preliminary data.</text>
</comment>
<evidence type="ECO:0000256" key="4">
    <source>
        <dbReference type="ARBA" id="ARBA00022884"/>
    </source>
</evidence>
<comment type="caution">
    <text evidence="7">Lacks conserved residue(s) required for the propagation of feature annotation.</text>
</comment>
<organism evidence="10 11">
    <name type="scientific">Candidatus Coproplasma excrementigallinarum</name>
    <dbReference type="NCBI Taxonomy" id="2840747"/>
    <lineage>
        <taxon>Bacteria</taxon>
        <taxon>Bacillati</taxon>
        <taxon>Bacillota</taxon>
        <taxon>Clostridia</taxon>
        <taxon>Eubacteriales</taxon>
        <taxon>Candidatus Coproplasma</taxon>
    </lineage>
</organism>
<evidence type="ECO:0000313" key="11">
    <source>
        <dbReference type="Proteomes" id="UP000824110"/>
    </source>
</evidence>
<dbReference type="InterPro" id="IPR011113">
    <property type="entry name" value="Rho_RNA-bd"/>
</dbReference>
<keyword evidence="4 7" id="KW-0694">RNA-binding</keyword>
<keyword evidence="2 7" id="KW-0378">Hydrolase</keyword>
<dbReference type="Gene3D" id="3.40.50.300">
    <property type="entry name" value="P-loop containing nucleotide triphosphate hydrolases"/>
    <property type="match status" value="1"/>
</dbReference>
<evidence type="ECO:0000256" key="3">
    <source>
        <dbReference type="ARBA" id="ARBA00022806"/>
    </source>
</evidence>
<dbReference type="InterPro" id="IPR012340">
    <property type="entry name" value="NA-bd_OB-fold"/>
</dbReference>
<sequence length="488" mass="54630">MGDLLQQLKDELEKRSIYDLRQIGRAVGVKRPADMNKEPLIGCILDIAECKSAPVPRSAKGAPPKSDAFDKEVVALVDRCKAFYGGVIAEYPDEEKKPEEDAPVDFSVNSVSEYDDDEKVYTGILEFSDKFWFLRTHNFEVTSGGDVFVHTSFVNRFRLREGDFITCKAKRRKEGECPGATYIISVNGVRPDMLNPRAVFERLVPCYPDERYTLERRGGTLTDRVIDLFSPIGKGQRALIVSPPKAGKTTILKDIACAITDNYPETCVIVLLIDERPEEVTDIRRTVNGAQVVYSTFDKGEHHHIHAATLALEHAKRLVEAGKDVVILMDSITRLTRAYNSVTNSGRMLSGGLDPQALIEPRKFFGAARNIEDGGSLTIIATALIDTGSRLDDVIYEEFKSAGNMEIVLSRELAERRVFPAIDIKASGARKEELLLSEGELSLSYRLRQMLGKQFGNESLYSMINKTETNAEMCERADEWLKIYKDGR</sequence>
<feature type="binding site" evidence="7">
    <location>
        <begin position="245"/>
        <end position="250"/>
    </location>
    <ligand>
        <name>ATP</name>
        <dbReference type="ChEBI" id="CHEBI:30616"/>
    </ligand>
</feature>
<dbReference type="GO" id="GO:0004386">
    <property type="term" value="F:helicase activity"/>
    <property type="evidence" value="ECO:0007669"/>
    <property type="project" value="UniProtKB-UniRule"/>
</dbReference>
<evidence type="ECO:0000256" key="2">
    <source>
        <dbReference type="ARBA" id="ARBA00022801"/>
    </source>
</evidence>
<keyword evidence="1 7" id="KW-0806">Transcription termination</keyword>
<dbReference type="HAMAP" id="MF_01884">
    <property type="entry name" value="Rho"/>
    <property type="match status" value="1"/>
</dbReference>
<dbReference type="Gene3D" id="2.40.50.140">
    <property type="entry name" value="Nucleic acid-binding proteins"/>
    <property type="match status" value="1"/>
</dbReference>
<dbReference type="SUPFAM" id="SSF50249">
    <property type="entry name" value="Nucleic acid-binding proteins"/>
    <property type="match status" value="1"/>
</dbReference>
<keyword evidence="7" id="KW-0547">Nucleotide-binding</keyword>
<keyword evidence="6 7" id="KW-0804">Transcription</keyword>
<dbReference type="Proteomes" id="UP000824110">
    <property type="component" value="Unassembled WGS sequence"/>
</dbReference>
<dbReference type="InterPro" id="IPR027417">
    <property type="entry name" value="P-loop_NTPase"/>
</dbReference>
<evidence type="ECO:0000259" key="9">
    <source>
        <dbReference type="PROSITE" id="PS51856"/>
    </source>
</evidence>
<accession>A0A9D1MIR0</accession>
<dbReference type="InterPro" id="IPR000194">
    <property type="entry name" value="ATPase_F1/V1/A1_a/bsu_nucl-bd"/>
</dbReference>
<dbReference type="NCBIfam" id="NF006886">
    <property type="entry name" value="PRK09376.1"/>
    <property type="match status" value="1"/>
</dbReference>
<evidence type="ECO:0000256" key="5">
    <source>
        <dbReference type="ARBA" id="ARBA00023015"/>
    </source>
</evidence>
<comment type="similarity">
    <text evidence="7 8">Belongs to the Rho family.</text>
</comment>
<feature type="domain" description="Rho RNA-BD" evidence="9">
    <location>
        <begin position="118"/>
        <end position="190"/>
    </location>
</feature>
<dbReference type="GO" id="GO:0005524">
    <property type="term" value="F:ATP binding"/>
    <property type="evidence" value="ECO:0007669"/>
    <property type="project" value="UniProtKB-UniRule"/>
</dbReference>
<dbReference type="EMBL" id="DVNE01000001">
    <property type="protein sequence ID" value="HIU61029.1"/>
    <property type="molecule type" value="Genomic_DNA"/>
</dbReference>
<evidence type="ECO:0000256" key="1">
    <source>
        <dbReference type="ARBA" id="ARBA00022472"/>
    </source>
</evidence>
<dbReference type="PROSITE" id="PS51856">
    <property type="entry name" value="RHO_RNA_BD"/>
    <property type="match status" value="1"/>
</dbReference>
<evidence type="ECO:0000313" key="10">
    <source>
        <dbReference type="EMBL" id="HIU61029.1"/>
    </source>
</evidence>
<dbReference type="GO" id="GO:0006353">
    <property type="term" value="P:DNA-templated transcription termination"/>
    <property type="evidence" value="ECO:0007669"/>
    <property type="project" value="UniProtKB-UniRule"/>
</dbReference>
<dbReference type="EC" id="3.6.4.-" evidence="7"/>
<dbReference type="AlphaFoldDB" id="A0A9D1MIR0"/>
<reference evidence="10" key="1">
    <citation type="submission" date="2020-10" db="EMBL/GenBank/DDBJ databases">
        <authorList>
            <person name="Gilroy R."/>
        </authorList>
    </citation>
    <scope>NUCLEOTIDE SEQUENCE</scope>
    <source>
        <strain evidence="10">CHK195-12923</strain>
    </source>
</reference>
<feature type="binding site" evidence="7">
    <location>
        <begin position="233"/>
        <end position="238"/>
    </location>
    <ligand>
        <name>ATP</name>
        <dbReference type="ChEBI" id="CHEBI:30616"/>
    </ligand>
</feature>
<evidence type="ECO:0000256" key="6">
    <source>
        <dbReference type="ARBA" id="ARBA00023163"/>
    </source>
</evidence>
<dbReference type="GO" id="GO:0016787">
    <property type="term" value="F:hydrolase activity"/>
    <property type="evidence" value="ECO:0007669"/>
    <property type="project" value="UniProtKB-KW"/>
</dbReference>
<dbReference type="SUPFAM" id="SSF52540">
    <property type="entry name" value="P-loop containing nucleoside triphosphate hydrolases"/>
    <property type="match status" value="1"/>
</dbReference>
<dbReference type="InterPro" id="IPR004665">
    <property type="entry name" value="Term_rho"/>
</dbReference>
<keyword evidence="5 7" id="KW-0805">Transcription regulation</keyword>
<keyword evidence="3 7" id="KW-0347">Helicase</keyword>
<proteinExistence type="inferred from homology"/>
<dbReference type="GO" id="GO:0003723">
    <property type="term" value="F:RNA binding"/>
    <property type="evidence" value="ECO:0007669"/>
    <property type="project" value="UniProtKB-UniRule"/>
</dbReference>
<evidence type="ECO:0000256" key="8">
    <source>
        <dbReference type="PROSITE-ProRule" id="PRU01203"/>
    </source>
</evidence>
<comment type="subunit">
    <text evidence="7">Homohexamer. The homohexamer assembles into an open ring structure.</text>
</comment>
<evidence type="ECO:0000256" key="7">
    <source>
        <dbReference type="HAMAP-Rule" id="MF_01884"/>
    </source>
</evidence>
<dbReference type="InterPro" id="IPR003593">
    <property type="entry name" value="AAA+_ATPase"/>
</dbReference>
<dbReference type="Pfam" id="PF00006">
    <property type="entry name" value="ATP-synt_ab"/>
    <property type="match status" value="1"/>
</dbReference>